<reference evidence="2 3" key="1">
    <citation type="submission" date="2024-08" db="EMBL/GenBank/DDBJ databases">
        <title>Tateyamaria sp. nov., isolated from marine algae.</title>
        <authorList>
            <person name="Choi B.J."/>
            <person name="Kim J.M."/>
            <person name="Lee J.K."/>
            <person name="Choi D.G."/>
            <person name="Bayburt H."/>
            <person name="Baek J.H."/>
            <person name="Han D.M."/>
            <person name="Jeon C.O."/>
        </authorList>
    </citation>
    <scope>NUCLEOTIDE SEQUENCE [LARGE SCALE GENOMIC DNA]</scope>
    <source>
        <strain evidence="2 3">KMU-156</strain>
    </source>
</reference>
<dbReference type="PANTHER" id="PTHR33840:SF1">
    <property type="entry name" value="TLE1 PHOSPHOLIPASE DOMAIN-CONTAINING PROTEIN"/>
    <property type="match status" value="1"/>
</dbReference>
<proteinExistence type="predicted"/>
<keyword evidence="3" id="KW-1185">Reference proteome</keyword>
<evidence type="ECO:0000313" key="2">
    <source>
        <dbReference type="EMBL" id="MFL4471657.1"/>
    </source>
</evidence>
<name>A0ABW8V0Z4_9RHOB</name>
<dbReference type="InterPro" id="IPR018712">
    <property type="entry name" value="Tle1-like_cat"/>
</dbReference>
<protein>
    <submittedName>
        <fullName evidence="2">DUF2235 domain-containing protein</fullName>
    </submittedName>
</protein>
<sequence>MTRIAIFCDGTWNSPDIQEPTSVHKMQRALVSDPAKGQVAAYFPGIGTDVRFDGPIKKFLNRYGGGVFGWGLDAKVKQAYQFLAQAYQPGDEIYLFGFSRGAFTARSLAGMIRKCGIISDTSTEGVNKAFELYRQRGQRNHPDAPHIREARRAMSPRFATSVTDLEWRNDTSRLVEIAYLGVWDTVGARGIPPSLLGPVASMWNRQYKFHDMALSSLVQSARHALALDERRVLYKPAKWDNLDGDDGLNDGDTGPLRAYQQLWFVGNHSIVGGSGAEQPLSMIALDWVVQGAGRLTLKPGEKFPPSDPDPLVDAPAIAYKWSLLKKWRQGPVAPWEIHSSVHERKKGRSDYRPGSLRI</sequence>
<dbReference type="RefSeq" id="WP_407593503.1">
    <property type="nucleotide sequence ID" value="NZ_JBHDIY010000002.1"/>
</dbReference>
<dbReference type="SUPFAM" id="SSF53474">
    <property type="entry name" value="alpha/beta-Hydrolases"/>
    <property type="match status" value="1"/>
</dbReference>
<evidence type="ECO:0000259" key="1">
    <source>
        <dbReference type="Pfam" id="PF09994"/>
    </source>
</evidence>
<dbReference type="InterPro" id="IPR029058">
    <property type="entry name" value="AB_hydrolase_fold"/>
</dbReference>
<gene>
    <name evidence="2" type="ORF">ACERZ8_17905</name>
</gene>
<organism evidence="2 3">
    <name type="scientific">Tateyamaria armeniaca</name>
    <dbReference type="NCBI Taxonomy" id="2518930"/>
    <lineage>
        <taxon>Bacteria</taxon>
        <taxon>Pseudomonadati</taxon>
        <taxon>Pseudomonadota</taxon>
        <taxon>Alphaproteobacteria</taxon>
        <taxon>Rhodobacterales</taxon>
        <taxon>Roseobacteraceae</taxon>
        <taxon>Tateyamaria</taxon>
    </lineage>
</organism>
<comment type="caution">
    <text evidence="2">The sequence shown here is derived from an EMBL/GenBank/DDBJ whole genome shotgun (WGS) entry which is preliminary data.</text>
</comment>
<dbReference type="Proteomes" id="UP001627408">
    <property type="component" value="Unassembled WGS sequence"/>
</dbReference>
<dbReference type="EMBL" id="JBHDIY010000002">
    <property type="protein sequence ID" value="MFL4471657.1"/>
    <property type="molecule type" value="Genomic_DNA"/>
</dbReference>
<feature type="domain" description="T6SS Phospholipase effector Tle1-like catalytic" evidence="1">
    <location>
        <begin position="3"/>
        <end position="290"/>
    </location>
</feature>
<accession>A0ABW8V0Z4</accession>
<evidence type="ECO:0000313" key="3">
    <source>
        <dbReference type="Proteomes" id="UP001627408"/>
    </source>
</evidence>
<dbReference type="PANTHER" id="PTHR33840">
    <property type="match status" value="1"/>
</dbReference>
<dbReference type="Pfam" id="PF09994">
    <property type="entry name" value="T6SS_Tle1-like_cat"/>
    <property type="match status" value="1"/>
</dbReference>